<sequence>MSLLTRMRDALPDLLSDIGELVRCESPSDDLAAVARSAEVVARVGGRRLGVAPERIVRDGRTHLRWRFGAGPARVLLLGHHDTVWPIGSLATHPFTVDGGVLRGPGCFDMKAGLAMIFHAVAALPDRDGVTILVTGDEELGSPSSRTLVEQEATGCAAALVLEASAPGGALKTERKGVSLYRVRATGRAAHAGLEPERGVNTTIALAEAVLAVAALADPSLGTTVTPTLLTSGTTTNTVPAAGEFAIDVRVRTRTEQSRIHLSLLGVERKGTFPSLSVAEGALPNHAAALELVGGPNRPPLDAASSAGLYARAEKLAAELGLPPLTCAAVGGASDGNFTAGVGTPTLDGLGAVGGGAHADDEHVLVAELPARTALLTALTTDLLTS</sequence>
<gene>
    <name evidence="7" type="ORF">Cci01nite_81570</name>
</gene>
<dbReference type="InterPro" id="IPR001261">
    <property type="entry name" value="ArgE/DapE_CS"/>
</dbReference>
<evidence type="ECO:0000256" key="3">
    <source>
        <dbReference type="ARBA" id="ARBA00022801"/>
    </source>
</evidence>
<dbReference type="RefSeq" id="WP_239165917.1">
    <property type="nucleotide sequence ID" value="NZ_BONH01000069.1"/>
</dbReference>
<dbReference type="PANTHER" id="PTHR43808:SF9">
    <property type="entry name" value="BLL0789 PROTEIN"/>
    <property type="match status" value="1"/>
</dbReference>
<proteinExistence type="predicted"/>
<dbReference type="InterPro" id="IPR017150">
    <property type="entry name" value="Pept_M20_glutamate_carboxypep"/>
</dbReference>
<accession>A0A8J3P468</accession>
<dbReference type="InterPro" id="IPR036264">
    <property type="entry name" value="Bact_exopeptidase_dim_dom"/>
</dbReference>
<dbReference type="Proteomes" id="UP000659904">
    <property type="component" value="Unassembled WGS sequence"/>
</dbReference>
<dbReference type="PANTHER" id="PTHR43808">
    <property type="entry name" value="ACETYLORNITHINE DEACETYLASE"/>
    <property type="match status" value="1"/>
</dbReference>
<dbReference type="InterPro" id="IPR050072">
    <property type="entry name" value="Peptidase_M20A"/>
</dbReference>
<dbReference type="GO" id="GO:0046872">
    <property type="term" value="F:metal ion binding"/>
    <property type="evidence" value="ECO:0007669"/>
    <property type="project" value="UniProtKB-KW"/>
</dbReference>
<dbReference type="PROSITE" id="PS00758">
    <property type="entry name" value="ARGE_DAPE_CPG2_1"/>
    <property type="match status" value="1"/>
</dbReference>
<dbReference type="Gene3D" id="3.30.70.360">
    <property type="match status" value="1"/>
</dbReference>
<dbReference type="InterPro" id="IPR002933">
    <property type="entry name" value="Peptidase_M20"/>
</dbReference>
<keyword evidence="7" id="KW-0645">Protease</keyword>
<evidence type="ECO:0000256" key="4">
    <source>
        <dbReference type="ARBA" id="ARBA00022833"/>
    </source>
</evidence>
<evidence type="ECO:0000256" key="5">
    <source>
        <dbReference type="PIRSR" id="PIRSR037238-1"/>
    </source>
</evidence>
<feature type="domain" description="Peptidase M20 dimerisation" evidence="6">
    <location>
        <begin position="173"/>
        <end position="252"/>
    </location>
</feature>
<name>A0A8J3P468_9ACTN</name>
<keyword evidence="8" id="KW-1185">Reference proteome</keyword>
<dbReference type="EMBL" id="BONH01000069">
    <property type="protein sequence ID" value="GIG03064.1"/>
    <property type="molecule type" value="Genomic_DNA"/>
</dbReference>
<dbReference type="Gene3D" id="3.40.630.10">
    <property type="entry name" value="Zn peptidases"/>
    <property type="match status" value="1"/>
</dbReference>
<reference evidence="7 8" key="1">
    <citation type="submission" date="2021-01" db="EMBL/GenBank/DDBJ databases">
        <title>Whole genome shotgun sequence of Catellatospora citrea NBRC 14495.</title>
        <authorList>
            <person name="Komaki H."/>
            <person name="Tamura T."/>
        </authorList>
    </citation>
    <scope>NUCLEOTIDE SEQUENCE [LARGE SCALE GENOMIC DNA]</scope>
    <source>
        <strain evidence="7 8">NBRC 14495</strain>
    </source>
</reference>
<dbReference type="SUPFAM" id="SSF55031">
    <property type="entry name" value="Bacterial exopeptidase dimerisation domain"/>
    <property type="match status" value="1"/>
</dbReference>
<dbReference type="GO" id="GO:0004180">
    <property type="term" value="F:carboxypeptidase activity"/>
    <property type="evidence" value="ECO:0007669"/>
    <property type="project" value="UniProtKB-KW"/>
</dbReference>
<evidence type="ECO:0000313" key="8">
    <source>
        <dbReference type="Proteomes" id="UP000659904"/>
    </source>
</evidence>
<dbReference type="PIRSF" id="PIRSF037238">
    <property type="entry name" value="Carboxypeptidase_G2"/>
    <property type="match status" value="1"/>
</dbReference>
<evidence type="ECO:0000256" key="2">
    <source>
        <dbReference type="ARBA" id="ARBA00022723"/>
    </source>
</evidence>
<keyword evidence="2" id="KW-0479">Metal-binding</keyword>
<keyword evidence="7" id="KW-0121">Carboxypeptidase</keyword>
<evidence type="ECO:0000256" key="1">
    <source>
        <dbReference type="ARBA" id="ARBA00001947"/>
    </source>
</evidence>
<dbReference type="Pfam" id="PF01546">
    <property type="entry name" value="Peptidase_M20"/>
    <property type="match status" value="1"/>
</dbReference>
<dbReference type="InterPro" id="IPR011650">
    <property type="entry name" value="Peptidase_M20_dimer"/>
</dbReference>
<dbReference type="SUPFAM" id="SSF53187">
    <property type="entry name" value="Zn-dependent exopeptidases"/>
    <property type="match status" value="1"/>
</dbReference>
<comment type="cofactor">
    <cofactor evidence="1">
        <name>Zn(2+)</name>
        <dbReference type="ChEBI" id="CHEBI:29105"/>
    </cofactor>
</comment>
<feature type="active site" evidence="5">
    <location>
        <position position="82"/>
    </location>
</feature>
<organism evidence="7 8">
    <name type="scientific">Catellatospora citrea</name>
    <dbReference type="NCBI Taxonomy" id="53366"/>
    <lineage>
        <taxon>Bacteria</taxon>
        <taxon>Bacillati</taxon>
        <taxon>Actinomycetota</taxon>
        <taxon>Actinomycetes</taxon>
        <taxon>Micromonosporales</taxon>
        <taxon>Micromonosporaceae</taxon>
        <taxon>Catellatospora</taxon>
    </lineage>
</organism>
<comment type="caution">
    <text evidence="7">The sequence shown here is derived from an EMBL/GenBank/DDBJ whole genome shotgun (WGS) entry which is preliminary data.</text>
</comment>
<keyword evidence="3" id="KW-0378">Hydrolase</keyword>
<evidence type="ECO:0000313" key="7">
    <source>
        <dbReference type="EMBL" id="GIG03064.1"/>
    </source>
</evidence>
<evidence type="ECO:0000259" key="6">
    <source>
        <dbReference type="Pfam" id="PF07687"/>
    </source>
</evidence>
<dbReference type="Pfam" id="PF07687">
    <property type="entry name" value="M20_dimer"/>
    <property type="match status" value="1"/>
</dbReference>
<feature type="active site" description="Proton acceptor" evidence="5">
    <location>
        <position position="138"/>
    </location>
</feature>
<dbReference type="AlphaFoldDB" id="A0A8J3P468"/>
<protein>
    <submittedName>
        <fullName evidence="7">Glutamate carboxypeptidase</fullName>
    </submittedName>
</protein>
<keyword evidence="4" id="KW-0862">Zinc</keyword>